<gene>
    <name evidence="1" type="primary">nrdD</name>
    <name evidence="1" type="ordered locus">B5T_03054</name>
</gene>
<reference evidence="1 2" key="1">
    <citation type="journal article" date="2012" name="J. Bacteriol.">
        <title>Complete genome sequence of Alcanivorax dieselolei type strain B5.</title>
        <authorList>
            <person name="Lai Q."/>
            <person name="Li W."/>
            <person name="Shao Z."/>
        </authorList>
    </citation>
    <scope>NUCLEOTIDE SEQUENCE [LARGE SCALE GENOMIC DNA]</scope>
    <source>
        <strain evidence="2">DSM 16502 / CGMCC 1.3690 / B-5</strain>
    </source>
</reference>
<dbReference type="eggNOG" id="COG1328">
    <property type="taxonomic scope" value="Bacteria"/>
</dbReference>
<evidence type="ECO:0000313" key="1">
    <source>
        <dbReference type="EMBL" id="AFT71322.1"/>
    </source>
</evidence>
<dbReference type="HOGENOM" id="CLU_002707_0_2_6"/>
<dbReference type="PANTHER" id="PTHR21075">
    <property type="entry name" value="ANAEROBIC RIBONUCLEOSIDE-TRIPHOSPHATE REDUCTASE"/>
    <property type="match status" value="1"/>
</dbReference>
<dbReference type="NCBIfam" id="NF006126">
    <property type="entry name" value="PRK08270.1"/>
    <property type="match status" value="1"/>
</dbReference>
<evidence type="ECO:0000313" key="2">
    <source>
        <dbReference type="Proteomes" id="UP000006286"/>
    </source>
</evidence>
<dbReference type="NCBIfam" id="TIGR02487">
    <property type="entry name" value="NrdD"/>
    <property type="match status" value="1"/>
</dbReference>
<dbReference type="GO" id="GO:0009265">
    <property type="term" value="P:2'-deoxyribonucleotide biosynthetic process"/>
    <property type="evidence" value="ECO:0007669"/>
    <property type="project" value="TreeGrafter"/>
</dbReference>
<dbReference type="AlphaFoldDB" id="K0CI05"/>
<dbReference type="GO" id="GO:0006260">
    <property type="term" value="P:DNA replication"/>
    <property type="evidence" value="ECO:0007669"/>
    <property type="project" value="InterPro"/>
</dbReference>
<dbReference type="Pfam" id="PF13597">
    <property type="entry name" value="NRDD"/>
    <property type="match status" value="1"/>
</dbReference>
<dbReference type="SUPFAM" id="SSF51998">
    <property type="entry name" value="PFL-like glycyl radical enzymes"/>
    <property type="match status" value="1"/>
</dbReference>
<protein>
    <submittedName>
        <fullName evidence="1">Class III (Anaerobic) ribonucleoside-triphosphate reductase subunit, NrdD</fullName>
    </submittedName>
</protein>
<organism evidence="1 2">
    <name type="scientific">Alcanivorax dieselolei (strain DSM 16502 / CGMCC 1.3690 / MCCC 1A00001 / B-5)</name>
    <name type="common">Alloalcanivorax dieselolei</name>
    <dbReference type="NCBI Taxonomy" id="930169"/>
    <lineage>
        <taxon>Bacteria</taxon>
        <taxon>Pseudomonadati</taxon>
        <taxon>Pseudomonadota</taxon>
        <taxon>Gammaproteobacteria</taxon>
        <taxon>Oceanospirillales</taxon>
        <taxon>Alcanivoracaceae</taxon>
        <taxon>Alloalcanivorax</taxon>
    </lineage>
</organism>
<dbReference type="GO" id="GO:0031250">
    <property type="term" value="C:anaerobic ribonucleoside-triphosphate reductase complex"/>
    <property type="evidence" value="ECO:0007669"/>
    <property type="project" value="TreeGrafter"/>
</dbReference>
<dbReference type="InterPro" id="IPR012833">
    <property type="entry name" value="NrdD"/>
</dbReference>
<dbReference type="PANTHER" id="PTHR21075:SF0">
    <property type="entry name" value="ANAEROBIC RIBONUCLEOSIDE-TRIPHOSPHATE REDUCTASE"/>
    <property type="match status" value="1"/>
</dbReference>
<dbReference type="GO" id="GO:0004748">
    <property type="term" value="F:ribonucleoside-diphosphate reductase activity, thioredoxin disulfide as acceptor"/>
    <property type="evidence" value="ECO:0007669"/>
    <property type="project" value="TreeGrafter"/>
</dbReference>
<dbReference type="STRING" id="930169.B5T_03054"/>
<dbReference type="KEGG" id="adi:B5T_03054"/>
<accession>K0CI05</accession>
<dbReference type="CDD" id="cd01675">
    <property type="entry name" value="RNR_III"/>
    <property type="match status" value="1"/>
</dbReference>
<dbReference type="PATRIC" id="fig|930169.3.peg.3017"/>
<dbReference type="Gene3D" id="3.20.70.20">
    <property type="match status" value="1"/>
</dbReference>
<keyword evidence="2" id="KW-1185">Reference proteome</keyword>
<proteinExistence type="predicted"/>
<sequence>MEIAMTTPRPDSTVTVSTTVEEYLSRADWRVHANANQGYSLGGLILNISGKLIANYWLDQVYPPEVGSAHREGDLHLHDLDMLSGYCAGWSLRSLLMEGFNGVTDRAESGPPKHLSSALGQMVNFLGTLQNEWAGAQAFSSFDTYLAPYVRRDNLDYPAIRQAIQEFIYNLNVPSRWGSQTPFTNLTFDWTCPEDLREQVPVIAGEEQPFTYGELQAEMDLINRAYLEVMEAGDQRGRVFTFPIPTYNITEDFDWDAPNTERLFALTAKYGLPYFQNFLNSDLQPHMVRSMCCRLQLDVRELLKRGNGLFGSAEQTGSVGVVTINCARLGHRFAGDESGLYRELDRLLELGRDSLEIKRDRIQRWMDAGLYPYTRRYLGTLRNHFSTLGVNGLNEMVRNFTHDRLDIATEQGRDLALRLLEHVRERMRGFQEETGHLYNLEATPAEGTTYRFAKEDARRYPDILQAGTPEAPYYTNSSQLPVGHTEDPFAALIHQDPLQTRYTGGTVLHLYMRERLSSSRACRQLVRTALSRFRLPYITVTPTFSICPVHGYLAGEHEFCPRCDDALLAQQTTVNDTHVA</sequence>
<dbReference type="EMBL" id="CP003466">
    <property type="protein sequence ID" value="AFT71322.1"/>
    <property type="molecule type" value="Genomic_DNA"/>
</dbReference>
<name>K0CI05_ALCDB</name>
<dbReference type="GO" id="GO:0008998">
    <property type="term" value="F:ribonucleoside-triphosphate reductase (thioredoxin) activity"/>
    <property type="evidence" value="ECO:0007669"/>
    <property type="project" value="InterPro"/>
</dbReference>
<dbReference type="Proteomes" id="UP000006286">
    <property type="component" value="Chromosome"/>
</dbReference>